<dbReference type="Pfam" id="PF02801">
    <property type="entry name" value="Ketoacyl-synt_C"/>
    <property type="match status" value="1"/>
</dbReference>
<dbReference type="PROSITE" id="PS52004">
    <property type="entry name" value="KS3_2"/>
    <property type="match status" value="1"/>
</dbReference>
<organism evidence="5 6">
    <name type="scientific">Legionella geestiana</name>
    <dbReference type="NCBI Taxonomy" id="45065"/>
    <lineage>
        <taxon>Bacteria</taxon>
        <taxon>Pseudomonadati</taxon>
        <taxon>Pseudomonadota</taxon>
        <taxon>Gammaproteobacteria</taxon>
        <taxon>Legionellales</taxon>
        <taxon>Legionellaceae</taxon>
        <taxon>Legionella</taxon>
    </lineage>
</organism>
<gene>
    <name evidence="5" type="ORF">Lgee_1700</name>
</gene>
<dbReference type="RefSeq" id="WP_028386832.1">
    <property type="nucleotide sequence ID" value="NZ_CAAAHN010000033.1"/>
</dbReference>
<dbReference type="Proteomes" id="UP000054785">
    <property type="component" value="Unassembled WGS sequence"/>
</dbReference>
<evidence type="ECO:0000256" key="1">
    <source>
        <dbReference type="ARBA" id="ARBA00005194"/>
    </source>
</evidence>
<dbReference type="InterPro" id="IPR000794">
    <property type="entry name" value="Beta-ketoacyl_synthase"/>
</dbReference>
<comment type="similarity">
    <text evidence="2 4">Belongs to the thiolase-like superfamily. Beta-ketoacyl-ACP synthases family.</text>
</comment>
<dbReference type="AlphaFoldDB" id="A0A0W0TQX5"/>
<dbReference type="InterPro" id="IPR016039">
    <property type="entry name" value="Thiolase-like"/>
</dbReference>
<keyword evidence="6" id="KW-1185">Reference proteome</keyword>
<dbReference type="SMART" id="SM00825">
    <property type="entry name" value="PKS_KS"/>
    <property type="match status" value="1"/>
</dbReference>
<keyword evidence="3 4" id="KW-0808">Transferase</keyword>
<dbReference type="PATRIC" id="fig|45065.4.peg.1845"/>
<protein>
    <submittedName>
        <fullName evidence="5">Uncharacterized protein</fullName>
    </submittedName>
</protein>
<sequence length="421" mass="44275">MNTDKKVFITGAGAITATGTTLNDTWNALLEGRSGLAPIESFEISTWPNRLGGEIRVDKPAALLPDKKLMKAISRQDVFGINAAMQALEHSGLPQWRASLECTREFDDASGVYVGSPGNKYYQQYDFLPLIAKTEGNLHPFAEQLFEEVHPMWLLRILPNNVLAYTGIAYGLKGPNHNISNHATGGAQALIEAAHAIRAGQAERIVVVAYDVAIEPQALFYYERLGVLSATGVRPFDASHDGTVLAEGACAFVLESEESVRARDAACLGEVMGGFSATEAGGLFALQPDGESLTGLLENTLEGLGLTAADIGLVVAHGNGNPLSDDSEAAAVYNVLGDIPVTAFKWSMGHTVAASGLLDAVLAAEALNAGVIPGVAGFTQNSGAPINISAAERPLEGPRCALVINRGFGGMNVCTVLRACE</sequence>
<dbReference type="Gene3D" id="3.40.47.10">
    <property type="match status" value="2"/>
</dbReference>
<dbReference type="SUPFAM" id="SSF53901">
    <property type="entry name" value="Thiolase-like"/>
    <property type="match status" value="2"/>
</dbReference>
<dbReference type="EMBL" id="LNYC01000069">
    <property type="protein sequence ID" value="KTC97886.1"/>
    <property type="molecule type" value="Genomic_DNA"/>
</dbReference>
<dbReference type="InterPro" id="IPR020841">
    <property type="entry name" value="PKS_Beta-ketoAc_synthase_dom"/>
</dbReference>
<dbReference type="InterPro" id="IPR014031">
    <property type="entry name" value="Ketoacyl_synth_C"/>
</dbReference>
<dbReference type="Pfam" id="PF00109">
    <property type="entry name" value="ketoacyl-synt"/>
    <property type="match status" value="1"/>
</dbReference>
<name>A0A0W0TQX5_9GAMM</name>
<dbReference type="InterPro" id="IPR014030">
    <property type="entry name" value="Ketoacyl_synth_N"/>
</dbReference>
<reference evidence="5 6" key="1">
    <citation type="submission" date="2015-11" db="EMBL/GenBank/DDBJ databases">
        <title>Genomic analysis of 38 Legionella species identifies large and diverse effector repertoires.</title>
        <authorList>
            <person name="Burstein D."/>
            <person name="Amaro F."/>
            <person name="Zusman T."/>
            <person name="Lifshitz Z."/>
            <person name="Cohen O."/>
            <person name="Gilbert J.A."/>
            <person name="Pupko T."/>
            <person name="Shuman H.A."/>
            <person name="Segal G."/>
        </authorList>
    </citation>
    <scope>NUCLEOTIDE SEQUENCE [LARGE SCALE GENOMIC DNA]</scope>
    <source>
        <strain evidence="5 6">ATCC 49504</strain>
    </source>
</reference>
<dbReference type="PANTHER" id="PTHR11712">
    <property type="entry name" value="POLYKETIDE SYNTHASE-RELATED"/>
    <property type="match status" value="1"/>
</dbReference>
<comment type="pathway">
    <text evidence="1">Lipid metabolism; fatty acid biosynthesis.</text>
</comment>
<proteinExistence type="inferred from homology"/>
<evidence type="ECO:0000313" key="5">
    <source>
        <dbReference type="EMBL" id="KTC97886.1"/>
    </source>
</evidence>
<dbReference type="GO" id="GO:0005829">
    <property type="term" value="C:cytosol"/>
    <property type="evidence" value="ECO:0007669"/>
    <property type="project" value="TreeGrafter"/>
</dbReference>
<evidence type="ECO:0000256" key="2">
    <source>
        <dbReference type="ARBA" id="ARBA00008467"/>
    </source>
</evidence>
<dbReference type="GO" id="GO:0006633">
    <property type="term" value="P:fatty acid biosynthetic process"/>
    <property type="evidence" value="ECO:0007669"/>
    <property type="project" value="TreeGrafter"/>
</dbReference>
<dbReference type="GO" id="GO:0004315">
    <property type="term" value="F:3-oxoacyl-[acyl-carrier-protein] synthase activity"/>
    <property type="evidence" value="ECO:0007669"/>
    <property type="project" value="TreeGrafter"/>
</dbReference>
<dbReference type="STRING" id="45065.Lgee_1700"/>
<evidence type="ECO:0000313" key="6">
    <source>
        <dbReference type="Proteomes" id="UP000054785"/>
    </source>
</evidence>
<accession>A0A0W0TQX5</accession>
<evidence type="ECO:0000256" key="4">
    <source>
        <dbReference type="RuleBase" id="RU003694"/>
    </source>
</evidence>
<evidence type="ECO:0000256" key="3">
    <source>
        <dbReference type="ARBA" id="ARBA00022679"/>
    </source>
</evidence>
<comment type="caution">
    <text evidence="5">The sequence shown here is derived from an EMBL/GenBank/DDBJ whole genome shotgun (WGS) entry which is preliminary data.</text>
</comment>
<dbReference type="OrthoDB" id="5644892at2"/>
<dbReference type="PANTHER" id="PTHR11712:SF336">
    <property type="entry name" value="3-OXOACYL-[ACYL-CARRIER-PROTEIN] SYNTHASE, MITOCHONDRIAL"/>
    <property type="match status" value="1"/>
</dbReference>